<feature type="transmembrane region" description="Helical" evidence="5">
    <location>
        <begin position="19"/>
        <end position="36"/>
    </location>
</feature>
<dbReference type="Pfam" id="PF00083">
    <property type="entry name" value="Sugar_tr"/>
    <property type="match status" value="2"/>
</dbReference>
<proteinExistence type="predicted"/>
<feature type="transmembrane region" description="Helical" evidence="5">
    <location>
        <begin position="75"/>
        <end position="98"/>
    </location>
</feature>
<dbReference type="InterPro" id="IPR050360">
    <property type="entry name" value="MFS_Sugar_Transporters"/>
</dbReference>
<accession>A0AAN4YRJ9</accession>
<dbReference type="GO" id="GO:0016020">
    <property type="term" value="C:membrane"/>
    <property type="evidence" value="ECO:0007669"/>
    <property type="project" value="UniProtKB-SubCell"/>
</dbReference>
<evidence type="ECO:0000313" key="6">
    <source>
        <dbReference type="EMBL" id="GMG35859.1"/>
    </source>
</evidence>
<dbReference type="EMBL" id="BSYA01000181">
    <property type="protein sequence ID" value="GMG35859.1"/>
    <property type="molecule type" value="Genomic_DNA"/>
</dbReference>
<keyword evidence="4 5" id="KW-0472">Membrane</keyword>
<protein>
    <submittedName>
        <fullName evidence="6">Unnamed protein product</fullName>
    </submittedName>
</protein>
<dbReference type="Gene3D" id="1.20.1250.20">
    <property type="entry name" value="MFS general substrate transporter like domains"/>
    <property type="match status" value="2"/>
</dbReference>
<feature type="transmembrane region" description="Helical" evidence="5">
    <location>
        <begin position="144"/>
        <end position="161"/>
    </location>
</feature>
<evidence type="ECO:0000256" key="2">
    <source>
        <dbReference type="ARBA" id="ARBA00022692"/>
    </source>
</evidence>
<evidence type="ECO:0000256" key="4">
    <source>
        <dbReference type="ARBA" id="ARBA00023136"/>
    </source>
</evidence>
<dbReference type="PANTHER" id="PTHR48022">
    <property type="entry name" value="PLASTIDIC GLUCOSE TRANSPORTER 4"/>
    <property type="match status" value="1"/>
</dbReference>
<gene>
    <name evidence="6" type="ORF">Aory04_001100500</name>
</gene>
<organism evidence="6 7">
    <name type="scientific">Aspergillus oryzae</name>
    <name type="common">Yellow koji mold</name>
    <dbReference type="NCBI Taxonomy" id="5062"/>
    <lineage>
        <taxon>Eukaryota</taxon>
        <taxon>Fungi</taxon>
        <taxon>Dikarya</taxon>
        <taxon>Ascomycota</taxon>
        <taxon>Pezizomycotina</taxon>
        <taxon>Eurotiomycetes</taxon>
        <taxon>Eurotiomycetidae</taxon>
        <taxon>Eurotiales</taxon>
        <taxon>Aspergillaceae</taxon>
        <taxon>Aspergillus</taxon>
        <taxon>Aspergillus subgen. Circumdati</taxon>
    </lineage>
</organism>
<reference evidence="6" key="1">
    <citation type="submission" date="2023-04" db="EMBL/GenBank/DDBJ databases">
        <title>Aspergillus oryzae NBRC 4228.</title>
        <authorList>
            <person name="Ichikawa N."/>
            <person name="Sato H."/>
            <person name="Tonouchi N."/>
        </authorList>
    </citation>
    <scope>NUCLEOTIDE SEQUENCE</scope>
    <source>
        <strain evidence="6">NBRC 4228</strain>
    </source>
</reference>
<dbReference type="PANTHER" id="PTHR48022:SF78">
    <property type="entry name" value="MONOSACCHARIDE TRANSPORTER, PUTATIVE (AFU_ORTHOLOGUE AFUA_2G02110)-RELATED"/>
    <property type="match status" value="1"/>
</dbReference>
<keyword evidence="3 5" id="KW-1133">Transmembrane helix</keyword>
<sequence length="258" mass="28617">MADQIHRWNVAHKLEKRKLLVAINCVAALAIFFFGYDQGMMGGVNNSSDYLELMGIGYGANINGDTNVPVVTDSLLQGGIVSVYYLGTLVGALFGGWIGERIGRLKSIAVGSVWAIVGAALQCSAMNHQWIICGRSAIRWRFPIAFQIILLFLLLGLVWFFPESPRWLVKVGREEEARYILGRLRGTGPEDGDKAEAEFRDICNVAELERSQKYSTSYFSMITGRGSGNLHIGRRVQLVVWLQIMQEWVGIAGVTVCK</sequence>
<feature type="transmembrane region" description="Helical" evidence="5">
    <location>
        <begin position="110"/>
        <end position="132"/>
    </location>
</feature>
<evidence type="ECO:0000313" key="7">
    <source>
        <dbReference type="Proteomes" id="UP001165205"/>
    </source>
</evidence>
<keyword evidence="2 5" id="KW-0812">Transmembrane</keyword>
<comment type="subcellular location">
    <subcellularLocation>
        <location evidence="1">Membrane</location>
        <topology evidence="1">Multi-pass membrane protein</topology>
    </subcellularLocation>
</comment>
<dbReference type="SUPFAM" id="SSF103473">
    <property type="entry name" value="MFS general substrate transporter"/>
    <property type="match status" value="1"/>
</dbReference>
<dbReference type="Proteomes" id="UP001165205">
    <property type="component" value="Unassembled WGS sequence"/>
</dbReference>
<dbReference type="GO" id="GO:0005351">
    <property type="term" value="F:carbohydrate:proton symporter activity"/>
    <property type="evidence" value="ECO:0007669"/>
    <property type="project" value="TreeGrafter"/>
</dbReference>
<dbReference type="InterPro" id="IPR036259">
    <property type="entry name" value="MFS_trans_sf"/>
</dbReference>
<evidence type="ECO:0000256" key="3">
    <source>
        <dbReference type="ARBA" id="ARBA00022989"/>
    </source>
</evidence>
<comment type="caution">
    <text evidence="6">The sequence shown here is derived from an EMBL/GenBank/DDBJ whole genome shotgun (WGS) entry which is preliminary data.</text>
</comment>
<dbReference type="AlphaFoldDB" id="A0AAN4YRJ9"/>
<name>A0AAN4YRJ9_ASPOZ</name>
<evidence type="ECO:0000256" key="1">
    <source>
        <dbReference type="ARBA" id="ARBA00004141"/>
    </source>
</evidence>
<dbReference type="InterPro" id="IPR005828">
    <property type="entry name" value="MFS_sugar_transport-like"/>
</dbReference>
<evidence type="ECO:0000256" key="5">
    <source>
        <dbReference type="SAM" id="Phobius"/>
    </source>
</evidence>